<dbReference type="Proteomes" id="UP000642993">
    <property type="component" value="Unassembled WGS sequence"/>
</dbReference>
<dbReference type="Pfam" id="PF00561">
    <property type="entry name" value="Abhydrolase_1"/>
    <property type="match status" value="1"/>
</dbReference>
<name>A0A927JEN4_9ACTN</name>
<dbReference type="Gene3D" id="3.40.50.1820">
    <property type="entry name" value="alpha/beta hydrolase"/>
    <property type="match status" value="1"/>
</dbReference>
<evidence type="ECO:0000313" key="2">
    <source>
        <dbReference type="EMBL" id="MBD8507631.1"/>
    </source>
</evidence>
<feature type="domain" description="AB hydrolase-1" evidence="1">
    <location>
        <begin position="44"/>
        <end position="121"/>
    </location>
</feature>
<comment type="caution">
    <text evidence="2">The sequence shown here is derived from an EMBL/GenBank/DDBJ whole genome shotgun (WGS) entry which is preliminary data.</text>
</comment>
<reference evidence="2" key="1">
    <citation type="submission" date="2020-09" db="EMBL/GenBank/DDBJ databases">
        <title>Hoyosella lacisalsi sp. nov., a halotolerant actinobacterium isolated from soil of Lake Gudzhirganskoe.</title>
        <authorList>
            <person name="Yang Q."/>
            <person name="Guo P.Y."/>
            <person name="Liu S.W."/>
            <person name="Li F.N."/>
            <person name="Sun C.H."/>
        </authorList>
    </citation>
    <scope>NUCLEOTIDE SEQUENCE</scope>
    <source>
        <strain evidence="2">G463</strain>
    </source>
</reference>
<evidence type="ECO:0000313" key="3">
    <source>
        <dbReference type="Proteomes" id="UP000642993"/>
    </source>
</evidence>
<organism evidence="2 3">
    <name type="scientific">Lolliginicoccus lacisalsi</name>
    <dbReference type="NCBI Taxonomy" id="2742202"/>
    <lineage>
        <taxon>Bacteria</taxon>
        <taxon>Bacillati</taxon>
        <taxon>Actinomycetota</taxon>
        <taxon>Actinomycetes</taxon>
        <taxon>Mycobacteriales</taxon>
        <taxon>Hoyosellaceae</taxon>
        <taxon>Lolliginicoccus</taxon>
    </lineage>
</organism>
<dbReference type="InterPro" id="IPR000073">
    <property type="entry name" value="AB_hydrolase_1"/>
</dbReference>
<dbReference type="EMBL" id="JACYWE010000009">
    <property type="protein sequence ID" value="MBD8507631.1"/>
    <property type="molecule type" value="Genomic_DNA"/>
</dbReference>
<protein>
    <submittedName>
        <fullName evidence="2">Alpha/beta fold hydrolase</fullName>
    </submittedName>
</protein>
<gene>
    <name evidence="2" type="ORF">HT102_14180</name>
</gene>
<keyword evidence="3" id="KW-1185">Reference proteome</keyword>
<sequence>MPRVNAIVLVLPGGKVRNSRPLRPWHLAAVRMRPFTAALRAVPGLDVTQVSYSQRGWNGDGSTVRADALAILQQRLALYPGTPVVLVGHSMGGRVAAHCASHPAVRGVVALAPWWPQDEGALLGEGQRVHVLHGTADGWTDPAASRRETLRASTAGVEASWHPVEGAGHFMLRDASRWHDWTVERVQEIAALPR</sequence>
<evidence type="ECO:0000259" key="1">
    <source>
        <dbReference type="Pfam" id="PF00561"/>
    </source>
</evidence>
<dbReference type="GO" id="GO:0016787">
    <property type="term" value="F:hydrolase activity"/>
    <property type="evidence" value="ECO:0007669"/>
    <property type="project" value="UniProtKB-KW"/>
</dbReference>
<keyword evidence="2" id="KW-0378">Hydrolase</keyword>
<dbReference type="AlphaFoldDB" id="A0A927JEN4"/>
<accession>A0A927JEN4</accession>
<dbReference type="InterPro" id="IPR029058">
    <property type="entry name" value="AB_hydrolase_fold"/>
</dbReference>
<proteinExistence type="predicted"/>
<dbReference type="SUPFAM" id="SSF53474">
    <property type="entry name" value="alpha/beta-Hydrolases"/>
    <property type="match status" value="1"/>
</dbReference>